<evidence type="ECO:0000256" key="1">
    <source>
        <dbReference type="SAM" id="MobiDB-lite"/>
    </source>
</evidence>
<feature type="compositionally biased region" description="Basic and acidic residues" evidence="1">
    <location>
        <begin position="24"/>
        <end position="50"/>
    </location>
</feature>
<gene>
    <name evidence="3" type="ORF">LZ480_01695</name>
</gene>
<dbReference type="EMBL" id="JAKZFC010000001">
    <property type="protein sequence ID" value="MCH7320586.1"/>
    <property type="molecule type" value="Genomic_DNA"/>
</dbReference>
<evidence type="ECO:0008006" key="5">
    <source>
        <dbReference type="Google" id="ProtNLM"/>
    </source>
</evidence>
<name>A0ABS9U8B7_9BACL</name>
<organism evidence="3 4">
    <name type="scientific">Solibacillus palustris</name>
    <dbReference type="NCBI Taxonomy" id="2908203"/>
    <lineage>
        <taxon>Bacteria</taxon>
        <taxon>Bacillati</taxon>
        <taxon>Bacillota</taxon>
        <taxon>Bacilli</taxon>
        <taxon>Bacillales</taxon>
        <taxon>Caryophanaceae</taxon>
        <taxon>Solibacillus</taxon>
    </lineage>
</organism>
<proteinExistence type="predicted"/>
<feature type="compositionally biased region" description="Basic and acidic residues" evidence="1">
    <location>
        <begin position="106"/>
        <end position="120"/>
    </location>
</feature>
<dbReference type="RefSeq" id="WP_241367600.1">
    <property type="nucleotide sequence ID" value="NZ_JAKZFC010000001.1"/>
</dbReference>
<sequence length="120" mass="13111">MRTSAVMVSVFSLFLLAGCNWNTAERDTTTPVEDVKRGVDDTMDDTRDAIDDTIDTVDPNRPRNGEVNESTIDKNGTYPNGSSNPNGENGITAPGAPSVNQEDIIEDNKDRVDKDKVDNH</sequence>
<protein>
    <recommendedName>
        <fullName evidence="5">Lipoprotein</fullName>
    </recommendedName>
</protein>
<feature type="region of interest" description="Disordered" evidence="1">
    <location>
        <begin position="24"/>
        <end position="120"/>
    </location>
</feature>
<keyword evidence="4" id="KW-1185">Reference proteome</keyword>
<evidence type="ECO:0000313" key="4">
    <source>
        <dbReference type="Proteomes" id="UP001316087"/>
    </source>
</evidence>
<feature type="signal peptide" evidence="2">
    <location>
        <begin position="1"/>
        <end position="17"/>
    </location>
</feature>
<dbReference type="Proteomes" id="UP001316087">
    <property type="component" value="Unassembled WGS sequence"/>
</dbReference>
<feature type="chain" id="PRO_5047253549" description="Lipoprotein" evidence="2">
    <location>
        <begin position="18"/>
        <end position="120"/>
    </location>
</feature>
<feature type="compositionally biased region" description="Polar residues" evidence="1">
    <location>
        <begin position="67"/>
        <end position="78"/>
    </location>
</feature>
<evidence type="ECO:0000313" key="3">
    <source>
        <dbReference type="EMBL" id="MCH7320586.1"/>
    </source>
</evidence>
<reference evidence="3 4" key="1">
    <citation type="submission" date="2022-03" db="EMBL/GenBank/DDBJ databases">
        <authorList>
            <person name="Jo J.-H."/>
            <person name="Im W.-T."/>
        </authorList>
    </citation>
    <scope>NUCLEOTIDE SEQUENCE [LARGE SCALE GENOMIC DNA]</scope>
    <source>
        <strain evidence="3 4">MA9</strain>
    </source>
</reference>
<accession>A0ABS9U8B7</accession>
<dbReference type="PROSITE" id="PS51257">
    <property type="entry name" value="PROKAR_LIPOPROTEIN"/>
    <property type="match status" value="1"/>
</dbReference>
<comment type="caution">
    <text evidence="3">The sequence shown here is derived from an EMBL/GenBank/DDBJ whole genome shotgun (WGS) entry which is preliminary data.</text>
</comment>
<evidence type="ECO:0000256" key="2">
    <source>
        <dbReference type="SAM" id="SignalP"/>
    </source>
</evidence>
<keyword evidence="2" id="KW-0732">Signal</keyword>
<feature type="compositionally biased region" description="Low complexity" evidence="1">
    <location>
        <begin position="79"/>
        <end position="90"/>
    </location>
</feature>